<dbReference type="Proteomes" id="UP000030153">
    <property type="component" value="Unassembled WGS sequence"/>
</dbReference>
<comment type="caution">
    <text evidence="1">The sequence shown here is derived from an EMBL/GenBank/DDBJ whole genome shotgun (WGS) entry which is preliminary data.</text>
</comment>
<sequence length="114" mass="13173">MGFKEFDEFDDFYEEDEFESKSDFEKIQSLNKCKCKKCDCLCNLLNKFAKNKDVILKTKSGDMIEGELLAITKDCCAVVLEPEMLTPYMEKRITAVRCEDIESFSIELPHNSSC</sequence>
<reference evidence="1 2" key="1">
    <citation type="submission" date="2013-08" db="EMBL/GenBank/DDBJ databases">
        <title>Genome of Pontibacillus chungwhensis.</title>
        <authorList>
            <person name="Wang Q."/>
            <person name="Wang G."/>
        </authorList>
    </citation>
    <scope>NUCLEOTIDE SEQUENCE [LARGE SCALE GENOMIC DNA]</scope>
    <source>
        <strain evidence="1 2">BH030062</strain>
    </source>
</reference>
<dbReference type="RefSeq" id="WP_036784216.1">
    <property type="nucleotide sequence ID" value="NZ_AVBG01000008.1"/>
</dbReference>
<dbReference type="EMBL" id="AVBG01000008">
    <property type="protein sequence ID" value="KGP91152.1"/>
    <property type="molecule type" value="Genomic_DNA"/>
</dbReference>
<keyword evidence="2" id="KW-1185">Reference proteome</keyword>
<organism evidence="1 2">
    <name type="scientific">Pontibacillus chungwhensis BH030062</name>
    <dbReference type="NCBI Taxonomy" id="1385513"/>
    <lineage>
        <taxon>Bacteria</taxon>
        <taxon>Bacillati</taxon>
        <taxon>Bacillota</taxon>
        <taxon>Bacilli</taxon>
        <taxon>Bacillales</taxon>
        <taxon>Bacillaceae</taxon>
        <taxon>Pontibacillus</taxon>
    </lineage>
</organism>
<protein>
    <submittedName>
        <fullName evidence="1">Uncharacterized protein</fullName>
    </submittedName>
</protein>
<evidence type="ECO:0000313" key="2">
    <source>
        <dbReference type="Proteomes" id="UP000030153"/>
    </source>
</evidence>
<accession>A0A0A2US65</accession>
<name>A0A0A2US65_9BACI</name>
<gene>
    <name evidence="1" type="ORF">N780_17795</name>
</gene>
<evidence type="ECO:0000313" key="1">
    <source>
        <dbReference type="EMBL" id="KGP91152.1"/>
    </source>
</evidence>
<dbReference type="OrthoDB" id="2905970at2"/>
<proteinExistence type="predicted"/>
<dbReference type="AlphaFoldDB" id="A0A0A2US65"/>